<dbReference type="EMBL" id="JAKOGI010000244">
    <property type="protein sequence ID" value="KAJ8438694.1"/>
    <property type="molecule type" value="Genomic_DNA"/>
</dbReference>
<evidence type="ECO:0000313" key="2">
    <source>
        <dbReference type="EMBL" id="KAJ8438694.1"/>
    </source>
</evidence>
<dbReference type="PANTHER" id="PTHR23120">
    <property type="entry name" value="MAESTRO-RELATED HEAT DOMAIN-CONTAINING"/>
    <property type="match status" value="1"/>
</dbReference>
<evidence type="ECO:0000313" key="3">
    <source>
        <dbReference type="Proteomes" id="UP001153076"/>
    </source>
</evidence>
<comment type="caution">
    <text evidence="2">The sequence shown here is derived from an EMBL/GenBank/DDBJ whole genome shotgun (WGS) entry which is preliminary data.</text>
</comment>
<reference evidence="2" key="1">
    <citation type="submission" date="2022-04" db="EMBL/GenBank/DDBJ databases">
        <title>Carnegiea gigantea Genome sequencing and assembly v2.</title>
        <authorList>
            <person name="Copetti D."/>
            <person name="Sanderson M.J."/>
            <person name="Burquez A."/>
            <person name="Wojciechowski M.F."/>
        </authorList>
    </citation>
    <scope>NUCLEOTIDE SEQUENCE</scope>
    <source>
        <strain evidence="2">SGP5-SGP5p</strain>
        <tissue evidence="2">Aerial part</tissue>
    </source>
</reference>
<dbReference type="AlphaFoldDB" id="A0A9Q1K884"/>
<accession>A0A9Q1K884</accession>
<organism evidence="2 3">
    <name type="scientific">Carnegiea gigantea</name>
    <dbReference type="NCBI Taxonomy" id="171969"/>
    <lineage>
        <taxon>Eukaryota</taxon>
        <taxon>Viridiplantae</taxon>
        <taxon>Streptophyta</taxon>
        <taxon>Embryophyta</taxon>
        <taxon>Tracheophyta</taxon>
        <taxon>Spermatophyta</taxon>
        <taxon>Magnoliopsida</taxon>
        <taxon>eudicotyledons</taxon>
        <taxon>Gunneridae</taxon>
        <taxon>Pentapetalae</taxon>
        <taxon>Caryophyllales</taxon>
        <taxon>Cactineae</taxon>
        <taxon>Cactaceae</taxon>
        <taxon>Cactoideae</taxon>
        <taxon>Echinocereeae</taxon>
        <taxon>Carnegiea</taxon>
    </lineage>
</organism>
<dbReference type="GO" id="GO:0005737">
    <property type="term" value="C:cytoplasm"/>
    <property type="evidence" value="ECO:0007669"/>
    <property type="project" value="TreeGrafter"/>
</dbReference>
<dbReference type="Proteomes" id="UP001153076">
    <property type="component" value="Unassembled WGS sequence"/>
</dbReference>
<feature type="region of interest" description="Disordered" evidence="1">
    <location>
        <begin position="186"/>
        <end position="231"/>
    </location>
</feature>
<name>A0A9Q1K884_9CARY</name>
<protein>
    <submittedName>
        <fullName evidence="2">Uncharacterized protein</fullName>
    </submittedName>
</protein>
<proteinExistence type="predicted"/>
<gene>
    <name evidence="2" type="ORF">Cgig2_011877</name>
</gene>
<dbReference type="OrthoDB" id="1884734at2759"/>
<feature type="compositionally biased region" description="Polar residues" evidence="1">
    <location>
        <begin position="197"/>
        <end position="206"/>
    </location>
</feature>
<feature type="compositionally biased region" description="Basic and acidic residues" evidence="1">
    <location>
        <begin position="214"/>
        <end position="231"/>
    </location>
</feature>
<dbReference type="InterPro" id="IPR045206">
    <property type="entry name" value="Maestro_heat-like_prot"/>
</dbReference>
<sequence length="315" mass="35087">MDDFDTMVGFFELFLILFALKKKCKMQKEHSGFDFFRYKQVLEYSVVEKCVYNLDLHGGGGKVGKRAVEQHYASVLAALTLQLGSCHSLAGSGQPEPLRALLIAFQAFCECVGDLEMGKILARDGEQTEHEKWVNLIGDIAGCVSIKRPKEKTWLLVFDYEQNSYPTIFSNGIPVIGKFAGRRKTATNLTGGDRNWRQTQSQTQGHLSPPPAHISKETTKGKQQRETQKSKERLLAETNQRLRKPRSQGLQQVVGCGPGQPVEASGSKNHPKICCRPRAVGWAAVSSWWPLEAQSVGSQRMLSLLLLLGPNTRRS</sequence>
<evidence type="ECO:0000256" key="1">
    <source>
        <dbReference type="SAM" id="MobiDB-lite"/>
    </source>
</evidence>
<keyword evidence="3" id="KW-1185">Reference proteome</keyword>
<dbReference type="PANTHER" id="PTHR23120:SF0">
    <property type="entry name" value="MAESTRO HEAT-LIKE REPEAT FAMILY MEMBER 1"/>
    <property type="match status" value="1"/>
</dbReference>